<evidence type="ECO:0000256" key="2">
    <source>
        <dbReference type="ARBA" id="ARBA00023239"/>
    </source>
</evidence>
<comment type="similarity">
    <text evidence="1">Belongs to the gamma-glutamylcyclotransferase family. ChaC subfamily.</text>
</comment>
<dbReference type="Gene3D" id="3.10.490.10">
    <property type="entry name" value="Gamma-glutamyl cyclotransferase-like"/>
    <property type="match status" value="1"/>
</dbReference>
<dbReference type="STRING" id="7719.ENSCINP00000024985"/>
<dbReference type="GO" id="GO:0005737">
    <property type="term" value="C:cytoplasm"/>
    <property type="evidence" value="ECO:0000318"/>
    <property type="project" value="GO_Central"/>
</dbReference>
<dbReference type="PANTHER" id="PTHR12192:SF26">
    <property type="entry name" value="GLUTATHIONE-SPECIFIC GAMMA-GLUTAMYLCYCLOTRANSFERASE 1"/>
    <property type="match status" value="1"/>
</dbReference>
<keyword evidence="2" id="KW-0456">Lyase</keyword>
<dbReference type="HOGENOM" id="CLU_070703_2_2_1"/>
<accession>F6UB97</accession>
<dbReference type="CDD" id="cd06661">
    <property type="entry name" value="GGCT_like"/>
    <property type="match status" value="1"/>
</dbReference>
<dbReference type="GO" id="GO:0061928">
    <property type="term" value="F:glutathione specific gamma-glutamylcyclotransferase activity"/>
    <property type="evidence" value="ECO:0000318"/>
    <property type="project" value="GO_Central"/>
</dbReference>
<reference evidence="4" key="4">
    <citation type="submission" date="2025-09" db="UniProtKB">
        <authorList>
            <consortium name="Ensembl"/>
        </authorList>
    </citation>
    <scope>IDENTIFICATION</scope>
</reference>
<dbReference type="GeneTree" id="ENSGT00390000003855"/>
<dbReference type="InterPro" id="IPR013024">
    <property type="entry name" value="GGCT-like"/>
</dbReference>
<name>F6UB97_CIOIN</name>
<dbReference type="AlphaFoldDB" id="F6UB97"/>
<protein>
    <submittedName>
        <fullName evidence="4">Uncharacterized protein</fullName>
    </submittedName>
</protein>
<organism evidence="4 5">
    <name type="scientific">Ciona intestinalis</name>
    <name type="common">Transparent sea squirt</name>
    <name type="synonym">Ascidia intestinalis</name>
    <dbReference type="NCBI Taxonomy" id="7719"/>
    <lineage>
        <taxon>Eukaryota</taxon>
        <taxon>Metazoa</taxon>
        <taxon>Chordata</taxon>
        <taxon>Tunicata</taxon>
        <taxon>Ascidiacea</taxon>
        <taxon>Phlebobranchia</taxon>
        <taxon>Cionidae</taxon>
        <taxon>Ciona</taxon>
    </lineage>
</organism>
<dbReference type="InParanoid" id="F6UB97"/>
<reference evidence="4" key="2">
    <citation type="journal article" date="2008" name="Genome Biol.">
        <title>Improved genome assembly and evidence-based global gene model set for the chordate Ciona intestinalis: new insight into intron and operon populations.</title>
        <authorList>
            <person name="Satou Y."/>
            <person name="Mineta K."/>
            <person name="Ogasawara M."/>
            <person name="Sasakura Y."/>
            <person name="Shoguchi E."/>
            <person name="Ueno K."/>
            <person name="Yamada L."/>
            <person name="Matsumoto J."/>
            <person name="Wasserscheid J."/>
            <person name="Dewar K."/>
            <person name="Wiley G.B."/>
            <person name="Macmil S.L."/>
            <person name="Roe B.A."/>
            <person name="Zeller R.W."/>
            <person name="Hastings K.E."/>
            <person name="Lemaire P."/>
            <person name="Lindquist E."/>
            <person name="Endo T."/>
            <person name="Hotta K."/>
            <person name="Inaba K."/>
        </authorList>
    </citation>
    <scope>NUCLEOTIDE SEQUENCE [LARGE SCALE GENOMIC DNA]</scope>
    <source>
        <strain evidence="4">wild type</strain>
    </source>
</reference>
<reference evidence="5" key="1">
    <citation type="journal article" date="2002" name="Science">
        <title>The draft genome of Ciona intestinalis: insights into chordate and vertebrate origins.</title>
        <authorList>
            <person name="Dehal P."/>
            <person name="Satou Y."/>
            <person name="Campbell R.K."/>
            <person name="Chapman J."/>
            <person name="Degnan B."/>
            <person name="De Tomaso A."/>
            <person name="Davidson B."/>
            <person name="Di Gregorio A."/>
            <person name="Gelpke M."/>
            <person name="Goodstein D.M."/>
            <person name="Harafuji N."/>
            <person name="Hastings K.E."/>
            <person name="Ho I."/>
            <person name="Hotta K."/>
            <person name="Huang W."/>
            <person name="Kawashima T."/>
            <person name="Lemaire P."/>
            <person name="Martinez D."/>
            <person name="Meinertzhagen I.A."/>
            <person name="Necula S."/>
            <person name="Nonaka M."/>
            <person name="Putnam N."/>
            <person name="Rash S."/>
            <person name="Saiga H."/>
            <person name="Satake M."/>
            <person name="Terry A."/>
            <person name="Yamada L."/>
            <person name="Wang H.G."/>
            <person name="Awazu S."/>
            <person name="Azumi K."/>
            <person name="Boore J."/>
            <person name="Branno M."/>
            <person name="Chin-Bow S."/>
            <person name="DeSantis R."/>
            <person name="Doyle S."/>
            <person name="Francino P."/>
            <person name="Keys D.N."/>
            <person name="Haga S."/>
            <person name="Hayashi H."/>
            <person name="Hino K."/>
            <person name="Imai K.S."/>
            <person name="Inaba K."/>
            <person name="Kano S."/>
            <person name="Kobayashi K."/>
            <person name="Kobayashi M."/>
            <person name="Lee B.I."/>
            <person name="Makabe K.W."/>
            <person name="Manohar C."/>
            <person name="Matassi G."/>
            <person name="Medina M."/>
            <person name="Mochizuki Y."/>
            <person name="Mount S."/>
            <person name="Morishita T."/>
            <person name="Miura S."/>
            <person name="Nakayama A."/>
            <person name="Nishizaka S."/>
            <person name="Nomoto H."/>
            <person name="Ohta F."/>
            <person name="Oishi K."/>
            <person name="Rigoutsos I."/>
            <person name="Sano M."/>
            <person name="Sasaki A."/>
            <person name="Sasakura Y."/>
            <person name="Shoguchi E."/>
            <person name="Shin-i T."/>
            <person name="Spagnuolo A."/>
            <person name="Stainier D."/>
            <person name="Suzuki M.M."/>
            <person name="Tassy O."/>
            <person name="Takatori N."/>
            <person name="Tokuoka M."/>
            <person name="Yagi K."/>
            <person name="Yoshizaki F."/>
            <person name="Wada S."/>
            <person name="Zhang C."/>
            <person name="Hyatt P.D."/>
            <person name="Larimer F."/>
            <person name="Detter C."/>
            <person name="Doggett N."/>
            <person name="Glavina T."/>
            <person name="Hawkins T."/>
            <person name="Richardson P."/>
            <person name="Lucas S."/>
            <person name="Kohara Y."/>
            <person name="Levine M."/>
            <person name="Satoh N."/>
            <person name="Rokhsar D.S."/>
        </authorList>
    </citation>
    <scope>NUCLEOTIDE SEQUENCE [LARGE SCALE GENOMIC DNA]</scope>
</reference>
<dbReference type="Pfam" id="PF04752">
    <property type="entry name" value="ChaC"/>
    <property type="match status" value="1"/>
</dbReference>
<proteinExistence type="inferred from homology"/>
<dbReference type="Ensembl" id="ENSCINT00000025231.2">
    <property type="protein sequence ID" value="ENSCINP00000024985.2"/>
    <property type="gene ID" value="ENSCING00000013657.2"/>
</dbReference>
<dbReference type="EMBL" id="EAAA01001863">
    <property type="status" value="NOT_ANNOTATED_CDS"/>
    <property type="molecule type" value="Genomic_DNA"/>
</dbReference>
<dbReference type="GO" id="GO:0006751">
    <property type="term" value="P:glutathione catabolic process"/>
    <property type="evidence" value="ECO:0000318"/>
    <property type="project" value="GO_Central"/>
</dbReference>
<dbReference type="OMA" id="WIFGYGE"/>
<evidence type="ECO:0000313" key="4">
    <source>
        <dbReference type="Ensembl" id="ENSCINP00000024985.2"/>
    </source>
</evidence>
<sequence length="213" mass="24094">MNSIDLDITSENQVRNVEKQLTSNEISEWLHQGSGFKWSCPETQSLLVFGYGSLVWLPKFAFHNREVGYVHGFVRRFWQGNISHRGVPGSPGRVVTLVPDDKGVTWGVTFHLKGKKQIEAALRHLVTREMINGGYEMRTAKFYGHRTYDILTFVAMPDNAHYLGPAPVETVAATIVNSRGRSGHNLEYIFNLIDTLRREAPQGVDNHLTSLEE</sequence>
<dbReference type="PANTHER" id="PTHR12192">
    <property type="entry name" value="CATION TRANSPORT PROTEIN CHAC-RELATED"/>
    <property type="match status" value="1"/>
</dbReference>
<keyword evidence="5" id="KW-1185">Reference proteome</keyword>
<comment type="catalytic activity">
    <reaction evidence="3">
        <text>glutathione = L-cysteinylglycine + 5-oxo-L-proline</text>
        <dbReference type="Rhea" id="RHEA:47724"/>
        <dbReference type="ChEBI" id="CHEBI:57925"/>
        <dbReference type="ChEBI" id="CHEBI:58402"/>
        <dbReference type="ChEBI" id="CHEBI:61694"/>
        <dbReference type="EC" id="4.3.2.7"/>
    </reaction>
</comment>
<dbReference type="Proteomes" id="UP000008144">
    <property type="component" value="Chromosome 4"/>
</dbReference>
<reference evidence="4" key="3">
    <citation type="submission" date="2025-08" db="UniProtKB">
        <authorList>
            <consortium name="Ensembl"/>
        </authorList>
    </citation>
    <scope>IDENTIFICATION</scope>
</reference>
<evidence type="ECO:0000256" key="3">
    <source>
        <dbReference type="ARBA" id="ARBA00048073"/>
    </source>
</evidence>
<evidence type="ECO:0000256" key="1">
    <source>
        <dbReference type="ARBA" id="ARBA00009662"/>
    </source>
</evidence>
<evidence type="ECO:0000313" key="5">
    <source>
        <dbReference type="Proteomes" id="UP000008144"/>
    </source>
</evidence>
<dbReference type="InterPro" id="IPR006840">
    <property type="entry name" value="ChaC"/>
</dbReference>